<organism evidence="2 3">
    <name type="scientific">Megasphaera hominis</name>
    <dbReference type="NCBI Taxonomy" id="159836"/>
    <lineage>
        <taxon>Bacteria</taxon>
        <taxon>Bacillati</taxon>
        <taxon>Bacillota</taxon>
        <taxon>Negativicutes</taxon>
        <taxon>Veillonellales</taxon>
        <taxon>Veillonellaceae</taxon>
        <taxon>Megasphaera</taxon>
    </lineage>
</organism>
<keyword evidence="3" id="KW-1185">Reference proteome</keyword>
<accession>A0ABR6VHP3</accession>
<dbReference type="InterPro" id="IPR021741">
    <property type="entry name" value="DUF3311"/>
</dbReference>
<dbReference type="EMBL" id="JACOGK010000014">
    <property type="protein sequence ID" value="MBC3536815.1"/>
    <property type="molecule type" value="Genomic_DNA"/>
</dbReference>
<dbReference type="RefSeq" id="WP_186502969.1">
    <property type="nucleotide sequence ID" value="NZ_JACOGK010000014.1"/>
</dbReference>
<keyword evidence="1" id="KW-1133">Transmembrane helix</keyword>
<dbReference type="Proteomes" id="UP000606870">
    <property type="component" value="Unassembled WGS sequence"/>
</dbReference>
<dbReference type="Pfam" id="PF11755">
    <property type="entry name" value="DUF3311"/>
    <property type="match status" value="1"/>
</dbReference>
<comment type="caution">
    <text evidence="2">The sequence shown here is derived from an EMBL/GenBank/DDBJ whole genome shotgun (WGS) entry which is preliminary data.</text>
</comment>
<protein>
    <submittedName>
        <fullName evidence="2">DUF3311 domain-containing protein</fullName>
    </submittedName>
</protein>
<keyword evidence="1" id="KW-0812">Transmembrane</keyword>
<reference evidence="2 3" key="1">
    <citation type="submission" date="2020-08" db="EMBL/GenBank/DDBJ databases">
        <authorList>
            <person name="Liu C."/>
            <person name="Sun Q."/>
        </authorList>
    </citation>
    <scope>NUCLEOTIDE SEQUENCE [LARGE SCALE GENOMIC DNA]</scope>
    <source>
        <strain evidence="2 3">NSJ-59</strain>
    </source>
</reference>
<feature type="transmembrane region" description="Helical" evidence="1">
    <location>
        <begin position="26"/>
        <end position="52"/>
    </location>
</feature>
<name>A0ABR6VHP3_9FIRM</name>
<gene>
    <name evidence="2" type="ORF">H8J70_06095</name>
</gene>
<sequence length="79" mass="9043">MRVLLTAIPFIWSVICLPFVNISHPFILGLPFVAFWELFGILVAVAALHFLWKIDHRPGGIATKDHLYMDPSVKKEDIR</sequence>
<proteinExistence type="predicted"/>
<evidence type="ECO:0000313" key="2">
    <source>
        <dbReference type="EMBL" id="MBC3536815.1"/>
    </source>
</evidence>
<keyword evidence="1" id="KW-0472">Membrane</keyword>
<evidence type="ECO:0000313" key="3">
    <source>
        <dbReference type="Proteomes" id="UP000606870"/>
    </source>
</evidence>
<evidence type="ECO:0000256" key="1">
    <source>
        <dbReference type="SAM" id="Phobius"/>
    </source>
</evidence>